<organism evidence="1 2">
    <name type="scientific">Sulfobacillus acidophilus</name>
    <dbReference type="NCBI Taxonomy" id="53633"/>
    <lineage>
        <taxon>Bacteria</taxon>
        <taxon>Bacillati</taxon>
        <taxon>Bacillota</taxon>
        <taxon>Clostridia</taxon>
        <taxon>Eubacteriales</taxon>
        <taxon>Clostridiales Family XVII. Incertae Sedis</taxon>
        <taxon>Sulfobacillus</taxon>
    </lineage>
</organism>
<dbReference type="Proteomes" id="UP000241848">
    <property type="component" value="Unassembled WGS sequence"/>
</dbReference>
<dbReference type="AlphaFoldDB" id="A0A2T2WEI3"/>
<reference evidence="1 2" key="1">
    <citation type="journal article" date="2014" name="BMC Genomics">
        <title>Comparison of environmental and isolate Sulfobacillus genomes reveals diverse carbon, sulfur, nitrogen, and hydrogen metabolisms.</title>
        <authorList>
            <person name="Justice N.B."/>
            <person name="Norman A."/>
            <person name="Brown C.T."/>
            <person name="Singh A."/>
            <person name="Thomas B.C."/>
            <person name="Banfield J.F."/>
        </authorList>
    </citation>
    <scope>NUCLEOTIDE SEQUENCE [LARGE SCALE GENOMIC DNA]</scope>
    <source>
        <strain evidence="1">AMDSBA3</strain>
    </source>
</reference>
<proteinExistence type="predicted"/>
<evidence type="ECO:0000313" key="2">
    <source>
        <dbReference type="Proteomes" id="UP000241848"/>
    </source>
</evidence>
<comment type="caution">
    <text evidence="1">The sequence shown here is derived from an EMBL/GenBank/DDBJ whole genome shotgun (WGS) entry which is preliminary data.</text>
</comment>
<dbReference type="SUPFAM" id="SSF48613">
    <property type="entry name" value="Heme oxygenase-like"/>
    <property type="match status" value="1"/>
</dbReference>
<protein>
    <submittedName>
        <fullName evidence="1">Antimetabolite toxin biosynthesis protein MgoB</fullName>
    </submittedName>
</protein>
<dbReference type="Gene3D" id="1.20.910.10">
    <property type="entry name" value="Heme oxygenase-like"/>
    <property type="match status" value="1"/>
</dbReference>
<dbReference type="Pfam" id="PF11251">
    <property type="entry name" value="DUF3050"/>
    <property type="match status" value="1"/>
</dbReference>
<dbReference type="InterPro" id="IPR016084">
    <property type="entry name" value="Haem_Oase-like_multi-hlx"/>
</dbReference>
<evidence type="ECO:0000313" key="1">
    <source>
        <dbReference type="EMBL" id="PSR20630.1"/>
    </source>
</evidence>
<name>A0A2T2WEI3_9FIRM</name>
<dbReference type="InterPro" id="IPR024423">
    <property type="entry name" value="DUF3050"/>
</dbReference>
<sequence length="253" mass="29035">MATDLQVLRQQLADHPLYAHVRSVDHLRVFMQYHVFAVWDFMSLAKRLQRDLTSVQVPWVPRESGLYSRLINEIILDEESDADGQGGYASHFGLYLKAMTEVGADIGPIMTYVESVRTGENPIEALDRPEIPAAVRAFVTQTLTLAQQAPLHEVAAAFFYGREDLIPQMFSALMRDWQLQGRPVDRFVYYLERHIEVDGDRHGPMVQRLLEDLCSHHDQWAGDVDRIARSVMEQRLSLWNAIDDQLNMLSVQT</sequence>
<accession>A0A2T2WEI3</accession>
<dbReference type="EMBL" id="PXYV01000055">
    <property type="protein sequence ID" value="PSR20630.1"/>
    <property type="molecule type" value="Genomic_DNA"/>
</dbReference>
<gene>
    <name evidence="1" type="ORF">C7B45_14035</name>
</gene>